<gene>
    <name evidence="2" type="ORF">SPARVUS_LOCUS11758602</name>
</gene>
<feature type="region of interest" description="Disordered" evidence="1">
    <location>
        <begin position="191"/>
        <end position="259"/>
    </location>
</feature>
<proteinExistence type="predicted"/>
<dbReference type="Proteomes" id="UP001162483">
    <property type="component" value="Unassembled WGS sequence"/>
</dbReference>
<feature type="region of interest" description="Disordered" evidence="1">
    <location>
        <begin position="389"/>
        <end position="417"/>
    </location>
</feature>
<evidence type="ECO:0000313" key="3">
    <source>
        <dbReference type="Proteomes" id="UP001162483"/>
    </source>
</evidence>
<dbReference type="EMBL" id="CATNWA010016689">
    <property type="protein sequence ID" value="CAI9594616.1"/>
    <property type="molecule type" value="Genomic_DNA"/>
</dbReference>
<keyword evidence="3" id="KW-1185">Reference proteome</keyword>
<reference evidence="2" key="1">
    <citation type="submission" date="2023-05" db="EMBL/GenBank/DDBJ databases">
        <authorList>
            <person name="Stuckert A."/>
        </authorList>
    </citation>
    <scope>NUCLEOTIDE SEQUENCE</scope>
</reference>
<evidence type="ECO:0000313" key="2">
    <source>
        <dbReference type="EMBL" id="CAI9594616.1"/>
    </source>
</evidence>
<evidence type="ECO:0000256" key="1">
    <source>
        <dbReference type="SAM" id="MobiDB-lite"/>
    </source>
</evidence>
<accession>A0ABN9FGE3</accession>
<feature type="compositionally biased region" description="Polar residues" evidence="1">
    <location>
        <begin position="248"/>
        <end position="258"/>
    </location>
</feature>
<sequence>MFRLLQLQQINFMSLMQVVGSSFAALPAIQQIMQHTAQMTGNLVTIPTVGQAPLQAIPPAPEINTNLQTQRADVEKAVKMGTDEAAETKPVNHLGNKENLQRPPEINIPSSQVNESERIPANMGLLSTAPHGILPLITPASNQQKTLNLHPPPGTNNFNGFPLLKLHTAPTLMSLNLLSGAQSYSRLKDRPPLREAWGPSIRQPSDQSSSDLNQSPSYISSSTTKASKRTEKATKWAQPVVKRHSKHSVGNLSKQNVPVGQPFLKSEENRWRPEERLLETSQNNAGMPLLRLRTDPAMYLPSMPHPSFTVSVATPHAGISDQSKGPPVAGFTLLKASLPQQIQSLQISPTPRLIPLQNLIAFERDAAQRGEPESFQLLKANIHPFEEVGNDGDSIKRQKRRTLKEKGEKKEKKTSVTFRPEDSIIIPNNFDEVVEKRERTSS</sequence>
<feature type="compositionally biased region" description="Polar residues" evidence="1">
    <location>
        <begin position="202"/>
        <end position="225"/>
    </location>
</feature>
<organism evidence="2 3">
    <name type="scientific">Staurois parvus</name>
    <dbReference type="NCBI Taxonomy" id="386267"/>
    <lineage>
        <taxon>Eukaryota</taxon>
        <taxon>Metazoa</taxon>
        <taxon>Chordata</taxon>
        <taxon>Craniata</taxon>
        <taxon>Vertebrata</taxon>
        <taxon>Euteleostomi</taxon>
        <taxon>Amphibia</taxon>
        <taxon>Batrachia</taxon>
        <taxon>Anura</taxon>
        <taxon>Neobatrachia</taxon>
        <taxon>Ranoidea</taxon>
        <taxon>Ranidae</taxon>
        <taxon>Staurois</taxon>
    </lineage>
</organism>
<feature type="compositionally biased region" description="Basic and acidic residues" evidence="1">
    <location>
        <begin position="404"/>
        <end position="417"/>
    </location>
</feature>
<dbReference type="InterPro" id="IPR028236">
    <property type="entry name" value="CPLANE1"/>
</dbReference>
<comment type="caution">
    <text evidence="2">The sequence shown here is derived from an EMBL/GenBank/DDBJ whole genome shotgun (WGS) entry which is preliminary data.</text>
</comment>
<name>A0ABN9FGE3_9NEOB</name>
<dbReference type="PANTHER" id="PTHR14492:SF4">
    <property type="entry name" value="CILIOGENESIS AND PLANAR POLARITY EFFECTOR 1"/>
    <property type="match status" value="1"/>
</dbReference>
<dbReference type="PANTHER" id="PTHR14492">
    <property type="entry name" value="JBTS17"/>
    <property type="match status" value="1"/>
</dbReference>
<protein>
    <submittedName>
        <fullName evidence="2">Uncharacterized protein</fullName>
    </submittedName>
</protein>